<proteinExistence type="predicted"/>
<reference evidence="2" key="2">
    <citation type="journal article" date="2015" name="Data Brief">
        <title>Shoot transcriptome of the giant reed, Arundo donax.</title>
        <authorList>
            <person name="Barrero R.A."/>
            <person name="Guerrero F.D."/>
            <person name="Moolhuijzen P."/>
            <person name="Goolsby J.A."/>
            <person name="Tidwell J."/>
            <person name="Bellgard S.E."/>
            <person name="Bellgard M.I."/>
        </authorList>
    </citation>
    <scope>NUCLEOTIDE SEQUENCE</scope>
    <source>
        <tissue evidence="2">Shoot tissue taken approximately 20 cm above the soil surface</tissue>
    </source>
</reference>
<protein>
    <submittedName>
        <fullName evidence="2">Uncharacterized protein</fullName>
    </submittedName>
</protein>
<dbReference type="AlphaFoldDB" id="A0A0A8Y4J3"/>
<sequence length="50" mass="5418">MGWLVGWASPRPSPSSFSFSFLLPPAVSLILMSVWCCFASPRPLRHIGGA</sequence>
<name>A0A0A8Y4J3_ARUDO</name>
<keyword evidence="1" id="KW-0812">Transmembrane</keyword>
<evidence type="ECO:0000256" key="1">
    <source>
        <dbReference type="SAM" id="Phobius"/>
    </source>
</evidence>
<dbReference type="EMBL" id="GBRH01278998">
    <property type="protein sequence ID" value="JAD18897.1"/>
    <property type="molecule type" value="Transcribed_RNA"/>
</dbReference>
<reference evidence="2" key="1">
    <citation type="submission" date="2014-09" db="EMBL/GenBank/DDBJ databases">
        <authorList>
            <person name="Magalhaes I.L.F."/>
            <person name="Oliveira U."/>
            <person name="Santos F.R."/>
            <person name="Vidigal T.H.D.A."/>
            <person name="Brescovit A.D."/>
            <person name="Santos A.J."/>
        </authorList>
    </citation>
    <scope>NUCLEOTIDE SEQUENCE</scope>
    <source>
        <tissue evidence="2">Shoot tissue taken approximately 20 cm above the soil surface</tissue>
    </source>
</reference>
<feature type="transmembrane region" description="Helical" evidence="1">
    <location>
        <begin position="17"/>
        <end position="38"/>
    </location>
</feature>
<keyword evidence="1" id="KW-0472">Membrane</keyword>
<keyword evidence="1" id="KW-1133">Transmembrane helix</keyword>
<evidence type="ECO:0000313" key="2">
    <source>
        <dbReference type="EMBL" id="JAD18897.1"/>
    </source>
</evidence>
<accession>A0A0A8Y4J3</accession>
<organism evidence="2">
    <name type="scientific">Arundo donax</name>
    <name type="common">Giant reed</name>
    <name type="synonym">Donax arundinaceus</name>
    <dbReference type="NCBI Taxonomy" id="35708"/>
    <lineage>
        <taxon>Eukaryota</taxon>
        <taxon>Viridiplantae</taxon>
        <taxon>Streptophyta</taxon>
        <taxon>Embryophyta</taxon>
        <taxon>Tracheophyta</taxon>
        <taxon>Spermatophyta</taxon>
        <taxon>Magnoliopsida</taxon>
        <taxon>Liliopsida</taxon>
        <taxon>Poales</taxon>
        <taxon>Poaceae</taxon>
        <taxon>PACMAD clade</taxon>
        <taxon>Arundinoideae</taxon>
        <taxon>Arundineae</taxon>
        <taxon>Arundo</taxon>
    </lineage>
</organism>